<dbReference type="Gene3D" id="3.40.190.270">
    <property type="match status" value="1"/>
</dbReference>
<name>A0ABX1F6F2_9PROT</name>
<evidence type="ECO:0000313" key="1">
    <source>
        <dbReference type="EMBL" id="NKE47922.1"/>
    </source>
</evidence>
<protein>
    <submittedName>
        <fullName evidence="1">4,5-dihydroxyphthalate decarboxylase</fullName>
    </submittedName>
</protein>
<dbReference type="EMBL" id="JAAVTX010000007">
    <property type="protein sequence ID" value="NKE47922.1"/>
    <property type="molecule type" value="Genomic_DNA"/>
</dbReference>
<proteinExistence type="predicted"/>
<dbReference type="Proteomes" id="UP000765160">
    <property type="component" value="Unassembled WGS sequence"/>
</dbReference>
<dbReference type="SUPFAM" id="SSF53850">
    <property type="entry name" value="Periplasmic binding protein-like II"/>
    <property type="match status" value="1"/>
</dbReference>
<keyword evidence="2" id="KW-1185">Reference proteome</keyword>
<gene>
    <name evidence="1" type="ORF">HB662_24305</name>
</gene>
<organism evidence="1 2">
    <name type="scientific">Falsiroseomonas frigidaquae</name>
    <dbReference type="NCBI Taxonomy" id="487318"/>
    <lineage>
        <taxon>Bacteria</taxon>
        <taxon>Pseudomonadati</taxon>
        <taxon>Pseudomonadota</taxon>
        <taxon>Alphaproteobacteria</taxon>
        <taxon>Acetobacterales</taxon>
        <taxon>Roseomonadaceae</taxon>
        <taxon>Falsiroseomonas</taxon>
    </lineage>
</organism>
<comment type="caution">
    <text evidence="1">The sequence shown here is derived from an EMBL/GenBank/DDBJ whole genome shotgun (WGS) entry which is preliminary data.</text>
</comment>
<dbReference type="Gene3D" id="3.40.190.10">
    <property type="entry name" value="Periplasmic binding protein-like II"/>
    <property type="match status" value="1"/>
</dbReference>
<sequence length="329" mass="35915">MDRLLTLTVACAPYDRVRALFDGRVTIPGLRLVQVPIHSEQSFPRAFTRAEFDVTELSLSSHLLQVSRGEAAYAAIPAFVSRAFRHGCIYLRAGAGIAGPKDLEGRRVGIPEYQMTLGLWLRGILADDHGVDVNGIAWRTAGTNAAGRRERLPLELPPGMDVQPIAGTLNEALLAGEIDAILSPTEPAAFAAGDPRVTRLFPDPRAAAIAYHRRTGFHPIMHLIGIRQDILARDPALAPRLTAAFAEAKRLALADIEADLRHSSLTQMLPFHAEEWAATKALLGPDPWTYGIAANRAELEAICRWSHAQHLSRRLLAVEEVFAEGVQDS</sequence>
<evidence type="ECO:0000313" key="2">
    <source>
        <dbReference type="Proteomes" id="UP000765160"/>
    </source>
</evidence>
<accession>A0ABX1F6F2</accession>
<reference evidence="1 2" key="1">
    <citation type="submission" date="2020-03" db="EMBL/GenBank/DDBJ databases">
        <title>Roseomonas selenitidurans sp. nov. isolated from soil.</title>
        <authorList>
            <person name="Liu H."/>
        </authorList>
    </citation>
    <scope>NUCLEOTIDE SEQUENCE [LARGE SCALE GENOMIC DNA]</scope>
    <source>
        <strain evidence="1 2">JCM 15073</strain>
    </source>
</reference>